<keyword evidence="2" id="KW-1185">Reference proteome</keyword>
<dbReference type="OrthoDB" id="9791898at2"/>
<dbReference type="SUPFAM" id="SSF101386">
    <property type="entry name" value="all-alpha NTP pyrophosphatases"/>
    <property type="match status" value="1"/>
</dbReference>
<dbReference type="GO" id="GO:0047429">
    <property type="term" value="F:nucleoside triphosphate diphosphatase activity"/>
    <property type="evidence" value="ECO:0007669"/>
    <property type="project" value="InterPro"/>
</dbReference>
<keyword evidence="1" id="KW-0378">Hydrolase</keyword>
<dbReference type="CDD" id="cd11537">
    <property type="entry name" value="NTP-PPase_RS21-C6_like"/>
    <property type="match status" value="1"/>
</dbReference>
<comment type="caution">
    <text evidence="1">The sequence shown here is derived from an EMBL/GenBank/DDBJ whole genome shotgun (WGS) entry which is preliminary data.</text>
</comment>
<dbReference type="RefSeq" id="WP_103358853.1">
    <property type="nucleotide sequence ID" value="NZ_JAUNPD010000012.1"/>
</dbReference>
<dbReference type="Pfam" id="PF12643">
    <property type="entry name" value="MazG-like"/>
    <property type="match status" value="1"/>
</dbReference>
<dbReference type="AlphaFoldDB" id="A0A2K3YI98"/>
<dbReference type="EMBL" id="PPRF01000083">
    <property type="protein sequence ID" value="PNZ25311.1"/>
    <property type="molecule type" value="Genomic_DNA"/>
</dbReference>
<reference evidence="1 2" key="1">
    <citation type="submission" date="2017-08" db="EMBL/GenBank/DDBJ databases">
        <title>Draft genome sequences of 64 type strains of genus Staph aureus.</title>
        <authorList>
            <person name="Cole K."/>
            <person name="Golubchik T."/>
            <person name="Russell J."/>
            <person name="Foster D."/>
            <person name="Llewelyn M."/>
            <person name="Wilson D."/>
            <person name="Crook D."/>
            <person name="Paul J."/>
        </authorList>
    </citation>
    <scope>NUCLEOTIDE SEQUENCE [LARGE SCALE GENOMIC DNA]</scope>
    <source>
        <strain evidence="1 2">DSM 21968</strain>
    </source>
</reference>
<dbReference type="Proteomes" id="UP000242752">
    <property type="component" value="Unassembled WGS sequence"/>
</dbReference>
<dbReference type="InterPro" id="IPR025984">
    <property type="entry name" value="DCTPP"/>
</dbReference>
<proteinExistence type="predicted"/>
<dbReference type="PIRSF" id="PIRSF029826">
    <property type="entry name" value="UCP029826_pph"/>
    <property type="match status" value="1"/>
</dbReference>
<dbReference type="PANTHER" id="PTHR46523">
    <property type="entry name" value="DCTP PYROPHOSPHATASE 1"/>
    <property type="match status" value="1"/>
</dbReference>
<name>A0A2K3YI98_9STAP</name>
<gene>
    <name evidence="1" type="ORF">CD122_10120</name>
</gene>
<organism evidence="1 2">
    <name type="scientific">Staphylococcus rostri</name>
    <dbReference type="NCBI Taxonomy" id="522262"/>
    <lineage>
        <taxon>Bacteria</taxon>
        <taxon>Bacillati</taxon>
        <taxon>Bacillota</taxon>
        <taxon>Bacilli</taxon>
        <taxon>Bacillales</taxon>
        <taxon>Staphylococcaceae</taxon>
        <taxon>Staphylococcus</taxon>
    </lineage>
</organism>
<protein>
    <submittedName>
        <fullName evidence="1">Nucleotide pyrophosphohydrolase</fullName>
    </submittedName>
</protein>
<dbReference type="InterPro" id="IPR052555">
    <property type="entry name" value="dCTP_Pyrophosphatase"/>
</dbReference>
<evidence type="ECO:0000313" key="1">
    <source>
        <dbReference type="EMBL" id="PNZ25311.1"/>
    </source>
</evidence>
<dbReference type="Gene3D" id="1.10.287.1080">
    <property type="entry name" value="MazG-like"/>
    <property type="match status" value="1"/>
</dbReference>
<accession>A0A2K3YI98</accession>
<sequence>MTKESLEKINQFRDARNWRPFHNEKDLALSISIEAAELLELFQWKDYEDVVKNNRERLEEELADVLIYSYMMADNLNFDIDDIIAKKLVKNNVKYPVPGSEE</sequence>
<dbReference type="PANTHER" id="PTHR46523:SF1">
    <property type="entry name" value="DCTP PYROPHOSPHATASE 1"/>
    <property type="match status" value="1"/>
</dbReference>
<evidence type="ECO:0000313" key="2">
    <source>
        <dbReference type="Proteomes" id="UP000242752"/>
    </source>
</evidence>
<dbReference type="GO" id="GO:0009143">
    <property type="term" value="P:nucleoside triphosphate catabolic process"/>
    <property type="evidence" value="ECO:0007669"/>
    <property type="project" value="InterPro"/>
</dbReference>